<dbReference type="PANTHER" id="PTHR43318:SF1">
    <property type="entry name" value="POLYSACCHARIDE BIOSYNTHESIS PROTEIN EPSC-RELATED"/>
    <property type="match status" value="1"/>
</dbReference>
<evidence type="ECO:0000256" key="2">
    <source>
        <dbReference type="SAM" id="Phobius"/>
    </source>
</evidence>
<dbReference type="InterPro" id="IPR051203">
    <property type="entry name" value="Polysaccharide_Synthase-Rel"/>
</dbReference>
<dbReference type="KEGG" id="rru:Rru_A3656"/>
<evidence type="ECO:0000256" key="1">
    <source>
        <dbReference type="ARBA" id="ARBA00007430"/>
    </source>
</evidence>
<dbReference type="InterPro" id="IPR003869">
    <property type="entry name" value="Polysac_CapD-like"/>
</dbReference>
<feature type="transmembrane region" description="Helical" evidence="2">
    <location>
        <begin position="52"/>
        <end position="70"/>
    </location>
</feature>
<accession>Q2RN45</accession>
<dbReference type="Pfam" id="PF02719">
    <property type="entry name" value="Polysacc_synt_2"/>
    <property type="match status" value="1"/>
</dbReference>
<sequence>MRSLFTPMPPRARIVFAHDVVMAALSFVISLYLRLGDGLIRYVPLPDLGREAALFAACAAVAFYTQRMYVGIWRYASVDDLIALLRGATLTLVLFLPAAFLITRMEYVPRSVLVINWVVLMALLGGPRFLYRLFKDRKFQLRRARSRSAIPVLLVGAGDGCEMFLRSVARETDSPYLPVGILSEQETRVGRNLRGVEVLGTLDRLAEIVVRLERWGERPRKLILTSETLDPAQVRGLLDACDALGLSLARLPRLMELRDGGADSLEVRPVAIEDLLGRPQAVLDRAPVVALVGGRRVLVTGAGGSIGSELVRQIAALDPARLILADSSEFALYTIDMEINERYPTLSRRPVIADVRDGDRVDRVMAEEKPELVFHAAALKHVPMVEFNPLEGLRTNALGTRTVAEACRRHGVGTMVLISTDKAVNPTNVMGASKRMAESWCQALDLAERTSAAATHFVTVRFGNVLGSTGSVVPLFQRQLAAGGPLTVTHPEITRFFMTIREAVELVLQAAALGSREESYRGSLFVLDMGEPVKIADLARQMIRLAGLKPEVDVQIAYTGLRPGEKLFEEIFHGKETSLPTPTDGVLVAAPRVPDPVFLGIQFDALARACAAGDEAQARAVIAALVPEFHNPPAETTPQPFEGECAQARAVL</sequence>
<dbReference type="Proteomes" id="UP000001929">
    <property type="component" value="Chromosome"/>
</dbReference>
<keyword evidence="2" id="KW-0812">Transmembrane</keyword>
<gene>
    <name evidence="4" type="ordered locus">Rru_A3656</name>
</gene>
<dbReference type="InterPro" id="IPR029063">
    <property type="entry name" value="SAM-dependent_MTases_sf"/>
</dbReference>
<dbReference type="InterPro" id="IPR036291">
    <property type="entry name" value="NAD(P)-bd_dom_sf"/>
</dbReference>
<name>Q2RN45_RHORT</name>
<dbReference type="STRING" id="269796.Rru_A3656"/>
<dbReference type="SUPFAM" id="SSF53335">
    <property type="entry name" value="S-adenosyl-L-methionine-dependent methyltransferases"/>
    <property type="match status" value="1"/>
</dbReference>
<feature type="transmembrane region" description="Helical" evidence="2">
    <location>
        <begin position="114"/>
        <end position="134"/>
    </location>
</feature>
<dbReference type="PhylomeDB" id="Q2RN45"/>
<comment type="similarity">
    <text evidence="1">Belongs to the polysaccharide synthase family.</text>
</comment>
<feature type="domain" description="Polysaccharide biosynthesis protein CapD-like" evidence="3">
    <location>
        <begin position="297"/>
        <end position="587"/>
    </location>
</feature>
<dbReference type="HOGENOM" id="CLU_013560_5_0_5"/>
<evidence type="ECO:0000259" key="3">
    <source>
        <dbReference type="Pfam" id="PF02719"/>
    </source>
</evidence>
<feature type="transmembrane region" description="Helical" evidence="2">
    <location>
        <begin position="82"/>
        <end position="102"/>
    </location>
</feature>
<keyword evidence="5" id="KW-1185">Reference proteome</keyword>
<dbReference type="CDD" id="cd05237">
    <property type="entry name" value="UDP_invert_4-6DH_SDR_e"/>
    <property type="match status" value="1"/>
</dbReference>
<protein>
    <submittedName>
        <fullName evidence="4">Polysaccharide biosynthesis protein CapD</fullName>
    </submittedName>
</protein>
<dbReference type="PANTHER" id="PTHR43318">
    <property type="entry name" value="UDP-N-ACETYLGLUCOSAMINE 4,6-DEHYDRATASE"/>
    <property type="match status" value="1"/>
</dbReference>
<reference evidence="4 5" key="1">
    <citation type="journal article" date="2011" name="Stand. Genomic Sci.">
        <title>Complete genome sequence of Rhodospirillum rubrum type strain (S1).</title>
        <authorList>
            <person name="Munk A.C."/>
            <person name="Copeland A."/>
            <person name="Lucas S."/>
            <person name="Lapidus A."/>
            <person name="Del Rio T.G."/>
            <person name="Barry K."/>
            <person name="Detter J.C."/>
            <person name="Hammon N."/>
            <person name="Israni S."/>
            <person name="Pitluck S."/>
            <person name="Brettin T."/>
            <person name="Bruce D."/>
            <person name="Han C."/>
            <person name="Tapia R."/>
            <person name="Gilna P."/>
            <person name="Schmutz J."/>
            <person name="Larimer F."/>
            <person name="Land M."/>
            <person name="Kyrpides N.C."/>
            <person name="Mavromatis K."/>
            <person name="Richardson P."/>
            <person name="Rohde M."/>
            <person name="Goker M."/>
            <person name="Klenk H.P."/>
            <person name="Zhang Y."/>
            <person name="Roberts G.P."/>
            <person name="Reslewic S."/>
            <person name="Schwartz D.C."/>
        </authorList>
    </citation>
    <scope>NUCLEOTIDE SEQUENCE [LARGE SCALE GENOMIC DNA]</scope>
    <source>
        <strain evidence="5">ATCC 11170 / ATH 1.1.1 / DSM 467 / LMG 4362 / NCIMB 8255 / S1</strain>
    </source>
</reference>
<evidence type="ECO:0000313" key="5">
    <source>
        <dbReference type="Proteomes" id="UP000001929"/>
    </source>
</evidence>
<dbReference type="Gene3D" id="3.40.50.720">
    <property type="entry name" value="NAD(P)-binding Rossmann-like Domain"/>
    <property type="match status" value="2"/>
</dbReference>
<dbReference type="EnsemblBacteria" id="ABC24450">
    <property type="protein sequence ID" value="ABC24450"/>
    <property type="gene ID" value="Rru_A3656"/>
</dbReference>
<dbReference type="SUPFAM" id="SSF51735">
    <property type="entry name" value="NAD(P)-binding Rossmann-fold domains"/>
    <property type="match status" value="1"/>
</dbReference>
<dbReference type="AlphaFoldDB" id="Q2RN45"/>
<dbReference type="PATRIC" id="fig|269796.9.peg.3778"/>
<evidence type="ECO:0000313" key="4">
    <source>
        <dbReference type="EMBL" id="ABC24450.1"/>
    </source>
</evidence>
<feature type="transmembrane region" description="Helical" evidence="2">
    <location>
        <begin position="12"/>
        <end position="32"/>
    </location>
</feature>
<organism evidence="4 5">
    <name type="scientific">Rhodospirillum rubrum (strain ATCC 11170 / ATH 1.1.1 / DSM 467 / LMG 4362 / NCIMB 8255 / S1)</name>
    <dbReference type="NCBI Taxonomy" id="269796"/>
    <lineage>
        <taxon>Bacteria</taxon>
        <taxon>Pseudomonadati</taxon>
        <taxon>Pseudomonadota</taxon>
        <taxon>Alphaproteobacteria</taxon>
        <taxon>Rhodospirillales</taxon>
        <taxon>Rhodospirillaceae</taxon>
        <taxon>Rhodospirillum</taxon>
    </lineage>
</organism>
<keyword evidence="2" id="KW-0472">Membrane</keyword>
<dbReference type="EMBL" id="CP000230">
    <property type="protein sequence ID" value="ABC24450.1"/>
    <property type="molecule type" value="Genomic_DNA"/>
</dbReference>
<dbReference type="eggNOG" id="COG1086">
    <property type="taxonomic scope" value="Bacteria"/>
</dbReference>
<proteinExistence type="inferred from homology"/>
<keyword evidence="2" id="KW-1133">Transmembrane helix</keyword>
<dbReference type="RefSeq" id="WP_011391403.1">
    <property type="nucleotide sequence ID" value="NC_007643.1"/>
</dbReference>